<organism evidence="3 4">
    <name type="scientific">Ornithinimicrobium kibberense</name>
    <dbReference type="NCBI Taxonomy" id="282060"/>
    <lineage>
        <taxon>Bacteria</taxon>
        <taxon>Bacillati</taxon>
        <taxon>Actinomycetota</taxon>
        <taxon>Actinomycetes</taxon>
        <taxon>Micrococcales</taxon>
        <taxon>Ornithinimicrobiaceae</taxon>
        <taxon>Ornithinimicrobium</taxon>
    </lineage>
</organism>
<gene>
    <name evidence="3" type="primary">cpaB</name>
    <name evidence="3" type="ORF">ACFFN0_09055</name>
</gene>
<comment type="caution">
    <text evidence="3">The sequence shown here is derived from an EMBL/GenBank/DDBJ whole genome shotgun (WGS) entry which is preliminary data.</text>
</comment>
<dbReference type="RefSeq" id="WP_141338272.1">
    <property type="nucleotide sequence ID" value="NZ_JBHMAX010000017.1"/>
</dbReference>
<dbReference type="NCBIfam" id="TIGR03177">
    <property type="entry name" value="pilus_cpaB"/>
    <property type="match status" value="1"/>
</dbReference>
<feature type="region of interest" description="Disordered" evidence="1">
    <location>
        <begin position="157"/>
        <end position="176"/>
    </location>
</feature>
<dbReference type="InterPro" id="IPR013974">
    <property type="entry name" value="SAF"/>
</dbReference>
<dbReference type="EMBL" id="JBHMAX010000017">
    <property type="protein sequence ID" value="MFB9732190.1"/>
    <property type="molecule type" value="Genomic_DNA"/>
</dbReference>
<feature type="compositionally biased region" description="Acidic residues" evidence="1">
    <location>
        <begin position="157"/>
        <end position="173"/>
    </location>
</feature>
<feature type="domain" description="SAF" evidence="2">
    <location>
        <begin position="39"/>
        <end position="103"/>
    </location>
</feature>
<dbReference type="InterPro" id="IPR017592">
    <property type="entry name" value="Pilus_assmbl_Flp-typ_CpaB"/>
</dbReference>
<evidence type="ECO:0000313" key="3">
    <source>
        <dbReference type="EMBL" id="MFB9732190.1"/>
    </source>
</evidence>
<proteinExistence type="predicted"/>
<dbReference type="InterPro" id="IPR031571">
    <property type="entry name" value="RcpC_dom"/>
</dbReference>
<name>A0ABV5V323_9MICO</name>
<dbReference type="CDD" id="cd11614">
    <property type="entry name" value="SAF_CpaB_FlgA_like"/>
    <property type="match status" value="1"/>
</dbReference>
<dbReference type="SMART" id="SM00858">
    <property type="entry name" value="SAF"/>
    <property type="match status" value="1"/>
</dbReference>
<evidence type="ECO:0000259" key="2">
    <source>
        <dbReference type="SMART" id="SM00858"/>
    </source>
</evidence>
<evidence type="ECO:0000256" key="1">
    <source>
        <dbReference type="SAM" id="MobiDB-lite"/>
    </source>
</evidence>
<dbReference type="Proteomes" id="UP001589613">
    <property type="component" value="Unassembled WGS sequence"/>
</dbReference>
<keyword evidence="4" id="KW-1185">Reference proteome</keyword>
<sequence>MRRVIAALAGVILAVVGALLVINYANNADERAAADLETGPVVVALEEIPVGTPVTEFGDRVEVRQIPRSAVVEGAVRDLQDVQNLVITTATVPGEQLTRSRLVTPEELRARGETELPEELTDHHQVTLLLNKANALGGNIAPGDTVGVFMSFEIDTEADGGADDGTANEEATDEAGRPLVAGGNQVNVTDLTLHKIPVVRVEGAFVADPVTAGDAGNSEQGAEDQVFVTLALEPEPAARLVFAAEWGSVYLSYEPEGAPEDEVPSIVVTLPERGEDVLQ</sequence>
<protein>
    <submittedName>
        <fullName evidence="3">Flp pilus assembly protein CpaB</fullName>
    </submittedName>
</protein>
<dbReference type="Pfam" id="PF16976">
    <property type="entry name" value="RcpC"/>
    <property type="match status" value="1"/>
</dbReference>
<accession>A0ABV5V323</accession>
<dbReference type="Pfam" id="PF08666">
    <property type="entry name" value="SAF"/>
    <property type="match status" value="1"/>
</dbReference>
<reference evidence="3 4" key="1">
    <citation type="submission" date="2024-09" db="EMBL/GenBank/DDBJ databases">
        <authorList>
            <person name="Sun Q."/>
            <person name="Mori K."/>
        </authorList>
    </citation>
    <scope>NUCLEOTIDE SEQUENCE [LARGE SCALE GENOMIC DNA]</scope>
    <source>
        <strain evidence="3 4">JCM 12763</strain>
    </source>
</reference>
<evidence type="ECO:0000313" key="4">
    <source>
        <dbReference type="Proteomes" id="UP001589613"/>
    </source>
</evidence>